<keyword evidence="2" id="KW-1185">Reference proteome</keyword>
<dbReference type="InParanoid" id="A0A6P5KGN8"/>
<dbReference type="RefSeq" id="XP_020844189.1">
    <property type="nucleotide sequence ID" value="XM_020988530.1"/>
</dbReference>
<sequence>MKLLILTCLVTLAVARPMVEEISESEEHVTEGPEKLIKRRDNIPVKNEHYVEINRYLLPEYEMMNLYYQPLYWSEEMRNLKMTSLPKDKRMAVLKSSVPNEVLPHFQHRSPSLPKPKVLPLSHQHLLPYHPLRMVPLSHKQSTIPKWEMLPISEREILPAHERESQSVHERESLPAHDRDTLLALQREMPFVPERELLGAFERVVLPEQQREILKEREALPVHKREILPLPEKEKILPLFQQIVGPLPQREIVPSHQRDTIPRREVFPVDRRERVREVVTLDLYPFFQPVANFYYPSEVNEKNE</sequence>
<protein>
    <submittedName>
        <fullName evidence="3">Beta-casein-like</fullName>
    </submittedName>
</protein>
<evidence type="ECO:0000313" key="3">
    <source>
        <dbReference type="RefSeq" id="XP_020844189.1"/>
    </source>
</evidence>
<dbReference type="Proteomes" id="UP000515140">
    <property type="component" value="Unplaced"/>
</dbReference>
<evidence type="ECO:0000313" key="2">
    <source>
        <dbReference type="Proteomes" id="UP000515140"/>
    </source>
</evidence>
<dbReference type="KEGG" id="pcw:110209824"/>
<dbReference type="GeneID" id="110209824"/>
<accession>A0A6P5KGN8</accession>
<name>A0A6P5KGN8_PHACI</name>
<feature type="signal peptide" evidence="1">
    <location>
        <begin position="1"/>
        <end position="15"/>
    </location>
</feature>
<reference evidence="3" key="1">
    <citation type="submission" date="2025-08" db="UniProtKB">
        <authorList>
            <consortium name="RefSeq"/>
        </authorList>
    </citation>
    <scope>IDENTIFICATION</scope>
    <source>
        <tissue evidence="3">Spleen</tissue>
    </source>
</reference>
<dbReference type="AlphaFoldDB" id="A0A6P5KGN8"/>
<gene>
    <name evidence="3" type="primary">LOC110209824</name>
</gene>
<keyword evidence="1" id="KW-0732">Signal</keyword>
<evidence type="ECO:0000256" key="1">
    <source>
        <dbReference type="SAM" id="SignalP"/>
    </source>
</evidence>
<organism evidence="2 3">
    <name type="scientific">Phascolarctos cinereus</name>
    <name type="common">Koala</name>
    <dbReference type="NCBI Taxonomy" id="38626"/>
    <lineage>
        <taxon>Eukaryota</taxon>
        <taxon>Metazoa</taxon>
        <taxon>Chordata</taxon>
        <taxon>Craniata</taxon>
        <taxon>Vertebrata</taxon>
        <taxon>Euteleostomi</taxon>
        <taxon>Mammalia</taxon>
        <taxon>Metatheria</taxon>
        <taxon>Diprotodontia</taxon>
        <taxon>Phascolarctidae</taxon>
        <taxon>Phascolarctos</taxon>
    </lineage>
</organism>
<proteinExistence type="predicted"/>
<feature type="chain" id="PRO_5028020981" evidence="1">
    <location>
        <begin position="16"/>
        <end position="304"/>
    </location>
</feature>